<dbReference type="PANTHER" id="PTHR20855">
    <property type="entry name" value="ADIPOR/PROGESTIN RECEPTOR-RELATED"/>
    <property type="match status" value="1"/>
</dbReference>
<dbReference type="GO" id="GO:0016020">
    <property type="term" value="C:membrane"/>
    <property type="evidence" value="ECO:0007669"/>
    <property type="project" value="UniProtKB-SubCell"/>
</dbReference>
<dbReference type="GO" id="GO:0046872">
    <property type="term" value="F:metal ion binding"/>
    <property type="evidence" value="ECO:0007669"/>
    <property type="project" value="UniProtKB-KW"/>
</dbReference>
<evidence type="ECO:0000256" key="5">
    <source>
        <dbReference type="PIRSR" id="PIRSR604254-1"/>
    </source>
</evidence>
<keyword evidence="8" id="KW-1185">Reference proteome</keyword>
<feature type="transmembrane region" description="Helical" evidence="6">
    <location>
        <begin position="163"/>
        <end position="181"/>
    </location>
</feature>
<keyword evidence="5" id="KW-0479">Metal-binding</keyword>
<evidence type="ECO:0000313" key="8">
    <source>
        <dbReference type="Proteomes" id="UP000199415"/>
    </source>
</evidence>
<evidence type="ECO:0000256" key="1">
    <source>
        <dbReference type="ARBA" id="ARBA00004141"/>
    </source>
</evidence>
<feature type="transmembrane region" description="Helical" evidence="6">
    <location>
        <begin position="83"/>
        <end position="102"/>
    </location>
</feature>
<feature type="transmembrane region" description="Helical" evidence="6">
    <location>
        <begin position="193"/>
        <end position="213"/>
    </location>
</feature>
<keyword evidence="3 6" id="KW-1133">Transmembrane helix</keyword>
<feature type="binding site" evidence="5">
    <location>
        <position position="195"/>
    </location>
    <ligand>
        <name>Zn(2+)</name>
        <dbReference type="ChEBI" id="CHEBI:29105"/>
    </ligand>
</feature>
<name>A0A1G7Q4M6_9PROT</name>
<dbReference type="RefSeq" id="WP_176758558.1">
    <property type="nucleotide sequence ID" value="NZ_FNCE01000003.1"/>
</dbReference>
<feature type="transmembrane region" description="Helical" evidence="6">
    <location>
        <begin position="20"/>
        <end position="41"/>
    </location>
</feature>
<evidence type="ECO:0000313" key="7">
    <source>
        <dbReference type="EMBL" id="SDF93415.1"/>
    </source>
</evidence>
<dbReference type="InterPro" id="IPR004254">
    <property type="entry name" value="AdipoR/HlyIII-related"/>
</dbReference>
<proteinExistence type="predicted"/>
<sequence length="214" mass="22375">MAARAFPVYTRGEWLADLGVHVTGVTVGLVAVAGLIGWLVPHTGSRAALGLSLYAPALLAMLGSSAAYNLTVASPRKGLLRRLDHAAIFVLIAGTYSPFALAKIGGDLGMGLFAANWALAVVGALHAVVWPRFGERLEIVIYLLMGWSILVALDAFLSAATPPVVALLLGGGVVYTAGVGFHAAHRLKFHNAIWHALVLVAAGMHYAAMWVAFA</sequence>
<protein>
    <submittedName>
        <fullName evidence="7">Hemolysin III</fullName>
    </submittedName>
</protein>
<organism evidence="7 8">
    <name type="scientific">Limimonas halophila</name>
    <dbReference type="NCBI Taxonomy" id="1082479"/>
    <lineage>
        <taxon>Bacteria</taxon>
        <taxon>Pseudomonadati</taxon>
        <taxon>Pseudomonadota</taxon>
        <taxon>Alphaproteobacteria</taxon>
        <taxon>Rhodospirillales</taxon>
        <taxon>Rhodovibrionaceae</taxon>
        <taxon>Limimonas</taxon>
    </lineage>
</organism>
<comment type="subcellular location">
    <subcellularLocation>
        <location evidence="1">Membrane</location>
        <topology evidence="1">Multi-pass membrane protein</topology>
    </subcellularLocation>
</comment>
<feature type="transmembrane region" description="Helical" evidence="6">
    <location>
        <begin position="53"/>
        <end position="71"/>
    </location>
</feature>
<dbReference type="AlphaFoldDB" id="A0A1G7Q4M6"/>
<gene>
    <name evidence="7" type="ORF">SAMN05216241_103226</name>
</gene>
<evidence type="ECO:0000256" key="2">
    <source>
        <dbReference type="ARBA" id="ARBA00022692"/>
    </source>
</evidence>
<dbReference type="STRING" id="1082479.SAMN05216241_103226"/>
<dbReference type="Pfam" id="PF03006">
    <property type="entry name" value="HlyIII"/>
    <property type="match status" value="1"/>
</dbReference>
<reference evidence="7 8" key="1">
    <citation type="submission" date="2016-10" db="EMBL/GenBank/DDBJ databases">
        <authorList>
            <person name="de Groot N.N."/>
        </authorList>
    </citation>
    <scope>NUCLEOTIDE SEQUENCE [LARGE SCALE GENOMIC DNA]</scope>
    <source>
        <strain evidence="7 8">DSM 25584</strain>
    </source>
</reference>
<dbReference type="EMBL" id="FNCE01000003">
    <property type="protein sequence ID" value="SDF93415.1"/>
    <property type="molecule type" value="Genomic_DNA"/>
</dbReference>
<evidence type="ECO:0000256" key="3">
    <source>
        <dbReference type="ARBA" id="ARBA00022989"/>
    </source>
</evidence>
<keyword evidence="4 6" id="KW-0472">Membrane</keyword>
<evidence type="ECO:0000256" key="4">
    <source>
        <dbReference type="ARBA" id="ARBA00023136"/>
    </source>
</evidence>
<feature type="transmembrane region" description="Helical" evidence="6">
    <location>
        <begin position="139"/>
        <end position="157"/>
    </location>
</feature>
<dbReference type="PANTHER" id="PTHR20855:SF3">
    <property type="entry name" value="LD03007P"/>
    <property type="match status" value="1"/>
</dbReference>
<keyword evidence="5" id="KW-0862">Zinc</keyword>
<dbReference type="Proteomes" id="UP000199415">
    <property type="component" value="Unassembled WGS sequence"/>
</dbReference>
<accession>A0A1G7Q4M6</accession>
<evidence type="ECO:0000256" key="6">
    <source>
        <dbReference type="SAM" id="Phobius"/>
    </source>
</evidence>
<feature type="transmembrane region" description="Helical" evidence="6">
    <location>
        <begin position="108"/>
        <end position="130"/>
    </location>
</feature>
<keyword evidence="2 6" id="KW-0812">Transmembrane</keyword>